<keyword evidence="3" id="KW-1185">Reference proteome</keyword>
<dbReference type="EMBL" id="MU250524">
    <property type="protein sequence ID" value="KAG7451911.1"/>
    <property type="molecule type" value="Genomic_DNA"/>
</dbReference>
<dbReference type="RefSeq" id="XP_043045411.1">
    <property type="nucleotide sequence ID" value="XM_043183959.1"/>
</dbReference>
<gene>
    <name evidence="2" type="ORF">BT62DRAFT_915703</name>
</gene>
<reference evidence="2" key="1">
    <citation type="submission" date="2020-11" db="EMBL/GenBank/DDBJ databases">
        <title>Adaptations for nitrogen fixation in a non-lichenized fungal sporocarp promotes dispersal by wood-feeding termites.</title>
        <authorList>
            <consortium name="DOE Joint Genome Institute"/>
            <person name="Koch R.A."/>
            <person name="Yoon G."/>
            <person name="Arayal U."/>
            <person name="Lail K."/>
            <person name="Amirebrahimi M."/>
            <person name="Labutti K."/>
            <person name="Lipzen A."/>
            <person name="Riley R."/>
            <person name="Barry K."/>
            <person name="Henrissat B."/>
            <person name="Grigoriev I.V."/>
            <person name="Herr J.R."/>
            <person name="Aime M.C."/>
        </authorList>
    </citation>
    <scope>NUCLEOTIDE SEQUENCE</scope>
    <source>
        <strain evidence="2">MCA 3950</strain>
    </source>
</reference>
<feature type="compositionally biased region" description="Polar residues" evidence="1">
    <location>
        <begin position="178"/>
        <end position="188"/>
    </location>
</feature>
<feature type="region of interest" description="Disordered" evidence="1">
    <location>
        <begin position="249"/>
        <end position="280"/>
    </location>
</feature>
<name>A0A9P8AY61_9AGAR</name>
<sequence length="295" mass="32440">MPFGWLQSPEVLTGTSPDTPHQQEVIGEEQESVVPTLSLMTLTGMRSNTGKQHQEWPVDWNKTKKEPHAYQGIVQWYQTQYGRPPTPLPTTSILQLALPTLCSENWPLLSVSPTPRPDQPESSIPTTTTMGSRHSSTMTAHYHMGQTPSLKLMISPSREMGYCQTSDQSGVMTNILTPLGTSKESSMGQLLPFSSIPGSTETSAGIAEQWHHQQKKKRSSPTGSLLLDLDLTTLSQVLSPDLSALETFSQQGSSLCEGTTDKRAEKDNEAEEEDQGGQAVDPILEWRSIISMIMC</sequence>
<evidence type="ECO:0000313" key="3">
    <source>
        <dbReference type="Proteomes" id="UP000812287"/>
    </source>
</evidence>
<feature type="compositionally biased region" description="Polar residues" evidence="1">
    <location>
        <begin position="120"/>
        <end position="136"/>
    </location>
</feature>
<accession>A0A9P8AY61</accession>
<feature type="region of interest" description="Disordered" evidence="1">
    <location>
        <begin position="111"/>
        <end position="136"/>
    </location>
</feature>
<feature type="region of interest" description="Disordered" evidence="1">
    <location>
        <begin position="1"/>
        <end position="21"/>
    </location>
</feature>
<proteinExistence type="predicted"/>
<dbReference type="Proteomes" id="UP000812287">
    <property type="component" value="Unassembled WGS sequence"/>
</dbReference>
<feature type="region of interest" description="Disordered" evidence="1">
    <location>
        <begin position="178"/>
        <end position="202"/>
    </location>
</feature>
<comment type="caution">
    <text evidence="2">The sequence shown here is derived from an EMBL/GenBank/DDBJ whole genome shotgun (WGS) entry which is preliminary data.</text>
</comment>
<organism evidence="2 3">
    <name type="scientific">Guyanagaster necrorhizus</name>
    <dbReference type="NCBI Taxonomy" id="856835"/>
    <lineage>
        <taxon>Eukaryota</taxon>
        <taxon>Fungi</taxon>
        <taxon>Dikarya</taxon>
        <taxon>Basidiomycota</taxon>
        <taxon>Agaricomycotina</taxon>
        <taxon>Agaricomycetes</taxon>
        <taxon>Agaricomycetidae</taxon>
        <taxon>Agaricales</taxon>
        <taxon>Marasmiineae</taxon>
        <taxon>Physalacriaceae</taxon>
        <taxon>Guyanagaster</taxon>
    </lineage>
</organism>
<dbReference type="GeneID" id="66106256"/>
<dbReference type="AlphaFoldDB" id="A0A9P8AY61"/>
<evidence type="ECO:0000256" key="1">
    <source>
        <dbReference type="SAM" id="MobiDB-lite"/>
    </source>
</evidence>
<evidence type="ECO:0000313" key="2">
    <source>
        <dbReference type="EMBL" id="KAG7451911.1"/>
    </source>
</evidence>
<protein>
    <submittedName>
        <fullName evidence="2">Uncharacterized protein</fullName>
    </submittedName>
</protein>